<name>A0A2T0AYL7_9FIRM</name>
<proteinExistence type="predicted"/>
<dbReference type="RefSeq" id="WP_106004154.1">
    <property type="nucleotide sequence ID" value="NZ_CP136419.1"/>
</dbReference>
<feature type="domain" description="Sporulation membrane protein YtrI C-terminal" evidence="2">
    <location>
        <begin position="85"/>
        <end position="147"/>
    </location>
</feature>
<sequence>MRYLALFILGLLLGAGLTNLLMARQQEQLHLARSELEQRLVAANEELVQLKENLDRESRLAIVAIEPVIIFSGDRPPAVEGRALTQALSQEVQDILAPLKGQDVRHLNPALVPAMIDGRTVKVNGRQFKLKVTLLLISDKVIVHVQAQGLPASVSSSTVSLMAGWPANVAI</sequence>
<organism evidence="3 4">
    <name type="scientific">Neomoorella humiferrea</name>
    <dbReference type="NCBI Taxonomy" id="676965"/>
    <lineage>
        <taxon>Bacteria</taxon>
        <taxon>Bacillati</taxon>
        <taxon>Bacillota</taxon>
        <taxon>Clostridia</taxon>
        <taxon>Neomoorellales</taxon>
        <taxon>Neomoorellaceae</taxon>
        <taxon>Neomoorella</taxon>
    </lineage>
</organism>
<dbReference type="AlphaFoldDB" id="A0A2T0AYL7"/>
<accession>A0A2T0AYL7</accession>
<keyword evidence="4" id="KW-1185">Reference proteome</keyword>
<dbReference type="OrthoDB" id="1787211at2"/>
<evidence type="ECO:0000313" key="4">
    <source>
        <dbReference type="Proteomes" id="UP000238415"/>
    </source>
</evidence>
<dbReference type="EMBL" id="PVXM01000002">
    <property type="protein sequence ID" value="PRR76005.1"/>
    <property type="molecule type" value="Genomic_DNA"/>
</dbReference>
<dbReference type="Proteomes" id="UP000238415">
    <property type="component" value="Unassembled WGS sequence"/>
</dbReference>
<dbReference type="Pfam" id="PF26347">
    <property type="entry name" value="YtrI_sporulation"/>
    <property type="match status" value="1"/>
</dbReference>
<evidence type="ECO:0000259" key="2">
    <source>
        <dbReference type="Pfam" id="PF26347"/>
    </source>
</evidence>
<gene>
    <name evidence="3" type="ORF">MOHU_01010</name>
</gene>
<reference evidence="3 4" key="1">
    <citation type="submission" date="2018-03" db="EMBL/GenBank/DDBJ databases">
        <title>Genome sequence of Moorella humiferrea DSM 23265.</title>
        <authorList>
            <person name="Poehlein A."/>
            <person name="Daniel R."/>
        </authorList>
    </citation>
    <scope>NUCLEOTIDE SEQUENCE [LARGE SCALE GENOMIC DNA]</scope>
    <source>
        <strain evidence="3 4">DSM 23265</strain>
    </source>
</reference>
<comment type="caution">
    <text evidence="3">The sequence shown here is derived from an EMBL/GenBank/DDBJ whole genome shotgun (WGS) entry which is preliminary data.</text>
</comment>
<feature type="coiled-coil region" evidence="1">
    <location>
        <begin position="26"/>
        <end position="60"/>
    </location>
</feature>
<evidence type="ECO:0000256" key="1">
    <source>
        <dbReference type="SAM" id="Coils"/>
    </source>
</evidence>
<keyword evidence="1" id="KW-0175">Coiled coil</keyword>
<evidence type="ECO:0000313" key="3">
    <source>
        <dbReference type="EMBL" id="PRR76005.1"/>
    </source>
</evidence>
<protein>
    <recommendedName>
        <fullName evidence="2">Sporulation membrane protein YtrI C-terminal domain-containing protein</fullName>
    </recommendedName>
</protein>
<dbReference type="InterPro" id="IPR058620">
    <property type="entry name" value="YtrI_C"/>
</dbReference>